<keyword evidence="9" id="KW-0520">NAD</keyword>
<dbReference type="GO" id="GO:0016651">
    <property type="term" value="F:oxidoreductase activity, acting on NAD(P)H"/>
    <property type="evidence" value="ECO:0007669"/>
    <property type="project" value="InterPro"/>
</dbReference>
<name>H5SP89_9ZZZZ</name>
<evidence type="ECO:0000256" key="2">
    <source>
        <dbReference type="ARBA" id="ARBA00008472"/>
    </source>
</evidence>
<protein>
    <submittedName>
        <fullName evidence="12">NADH dehydrogenase I subunit A</fullName>
    </submittedName>
</protein>
<keyword evidence="7" id="KW-1278">Translocase</keyword>
<dbReference type="GO" id="GO:0048038">
    <property type="term" value="F:quinone binding"/>
    <property type="evidence" value="ECO:0007669"/>
    <property type="project" value="UniProtKB-KW"/>
</dbReference>
<keyword evidence="10 11" id="KW-0472">Membrane</keyword>
<evidence type="ECO:0000256" key="6">
    <source>
        <dbReference type="ARBA" id="ARBA00022719"/>
    </source>
</evidence>
<keyword evidence="8 11" id="KW-1133">Transmembrane helix</keyword>
<keyword evidence="3" id="KW-0813">Transport</keyword>
<comment type="similarity">
    <text evidence="2">Belongs to the complex I subunit 3 family.</text>
</comment>
<dbReference type="InterPro" id="IPR023043">
    <property type="entry name" value="NAD(P)H_OxRDtase_bac/plastid"/>
</dbReference>
<dbReference type="PANTHER" id="PTHR11058">
    <property type="entry name" value="NADH-UBIQUINONE OXIDOREDUCTASE CHAIN 3"/>
    <property type="match status" value="1"/>
</dbReference>
<keyword evidence="5 11" id="KW-0812">Transmembrane</keyword>
<organism evidence="12">
    <name type="scientific">uncultured prokaryote</name>
    <dbReference type="NCBI Taxonomy" id="198431"/>
    <lineage>
        <taxon>unclassified sequences</taxon>
        <taxon>environmental samples</taxon>
    </lineage>
</organism>
<reference evidence="12" key="2">
    <citation type="journal article" date="2012" name="PLoS ONE">
        <title>A Deeply Branching Thermophilic Bacterium with an Ancient Acetyl-CoA Pathway Dominates a Subsurface Ecosystem.</title>
        <authorList>
            <person name="Takami H."/>
            <person name="Noguchi H."/>
            <person name="Takaki Y."/>
            <person name="Uchiyama I."/>
            <person name="Toyoda A."/>
            <person name="Nishi S."/>
            <person name="Chee G.-J."/>
            <person name="Arai W."/>
            <person name="Nunoura T."/>
            <person name="Itoh T."/>
            <person name="Hattori M."/>
            <person name="Takai K."/>
        </authorList>
    </citation>
    <scope>NUCLEOTIDE SEQUENCE</scope>
</reference>
<proteinExistence type="inferred from homology"/>
<evidence type="ECO:0000256" key="4">
    <source>
        <dbReference type="ARBA" id="ARBA00022475"/>
    </source>
</evidence>
<evidence type="ECO:0000256" key="5">
    <source>
        <dbReference type="ARBA" id="ARBA00022692"/>
    </source>
</evidence>
<feature type="transmembrane region" description="Helical" evidence="11">
    <location>
        <begin position="6"/>
        <end position="28"/>
    </location>
</feature>
<dbReference type="AlphaFoldDB" id="H5SP89"/>
<feature type="transmembrane region" description="Helical" evidence="11">
    <location>
        <begin position="59"/>
        <end position="80"/>
    </location>
</feature>
<comment type="subcellular location">
    <subcellularLocation>
        <location evidence="1">Membrane</location>
        <topology evidence="1">Multi-pass membrane protein</topology>
    </subcellularLocation>
</comment>
<evidence type="ECO:0000256" key="7">
    <source>
        <dbReference type="ARBA" id="ARBA00022967"/>
    </source>
</evidence>
<dbReference type="PANTHER" id="PTHR11058:SF22">
    <property type="entry name" value="NADH-QUINONE OXIDOREDUCTASE SUBUNIT A"/>
    <property type="match status" value="1"/>
</dbReference>
<evidence type="ECO:0000256" key="3">
    <source>
        <dbReference type="ARBA" id="ARBA00022448"/>
    </source>
</evidence>
<sequence length="117" mass="13386">MDEFYPILLMLIISSLIAGAFILLAELLGPKRPTPIKVEPFESGMIPISSPRKRFSVKFYLVAILFIIFDIEVVFLYPWAVLMRELGLTGFIEMVIFILILLGGLFYAWKKGALEWD</sequence>
<evidence type="ECO:0000256" key="8">
    <source>
        <dbReference type="ARBA" id="ARBA00022989"/>
    </source>
</evidence>
<evidence type="ECO:0000256" key="10">
    <source>
        <dbReference type="ARBA" id="ARBA00023136"/>
    </source>
</evidence>
<dbReference type="InterPro" id="IPR038430">
    <property type="entry name" value="NDAH_ubi_oxred_su3_sf"/>
</dbReference>
<keyword evidence="6" id="KW-0874">Quinone</keyword>
<dbReference type="GO" id="GO:0008137">
    <property type="term" value="F:NADH dehydrogenase (ubiquinone) activity"/>
    <property type="evidence" value="ECO:0007669"/>
    <property type="project" value="InterPro"/>
</dbReference>
<dbReference type="InterPro" id="IPR000440">
    <property type="entry name" value="NADH_UbQ/plastoQ_OxRdtase_su3"/>
</dbReference>
<evidence type="ECO:0000313" key="12">
    <source>
        <dbReference type="EMBL" id="BAL57981.1"/>
    </source>
</evidence>
<dbReference type="HAMAP" id="MF_01394">
    <property type="entry name" value="NDH1_NuoA"/>
    <property type="match status" value="1"/>
</dbReference>
<dbReference type="EMBL" id="AP011790">
    <property type="protein sequence ID" value="BAL57981.1"/>
    <property type="molecule type" value="Genomic_DNA"/>
</dbReference>
<evidence type="ECO:0000256" key="9">
    <source>
        <dbReference type="ARBA" id="ARBA00023027"/>
    </source>
</evidence>
<keyword evidence="4" id="KW-1003">Cell membrane</keyword>
<evidence type="ECO:0000256" key="1">
    <source>
        <dbReference type="ARBA" id="ARBA00004141"/>
    </source>
</evidence>
<dbReference type="GO" id="GO:0030964">
    <property type="term" value="C:NADH dehydrogenase complex"/>
    <property type="evidence" value="ECO:0007669"/>
    <property type="project" value="TreeGrafter"/>
</dbReference>
<dbReference type="Pfam" id="PF00507">
    <property type="entry name" value="Oxidored_q4"/>
    <property type="match status" value="1"/>
</dbReference>
<reference evidence="12" key="1">
    <citation type="journal article" date="2005" name="Environ. Microbiol.">
        <title>Genetic and functional properties of uncultivated thermophilic crenarchaeotes from a subsurface gold mine as revealed by analysis of genome fragments.</title>
        <authorList>
            <person name="Nunoura T."/>
            <person name="Hirayama H."/>
            <person name="Takami H."/>
            <person name="Oida H."/>
            <person name="Nishi S."/>
            <person name="Shimamura S."/>
            <person name="Suzuki Y."/>
            <person name="Inagaki F."/>
            <person name="Takai K."/>
            <person name="Nealson K.H."/>
            <person name="Horikoshi K."/>
        </authorList>
    </citation>
    <scope>NUCLEOTIDE SEQUENCE</scope>
</reference>
<dbReference type="Gene3D" id="1.20.58.1610">
    <property type="entry name" value="NADH:ubiquinone/plastoquinone oxidoreductase, chain 3"/>
    <property type="match status" value="1"/>
</dbReference>
<evidence type="ECO:0000256" key="11">
    <source>
        <dbReference type="SAM" id="Phobius"/>
    </source>
</evidence>
<feature type="transmembrane region" description="Helical" evidence="11">
    <location>
        <begin position="86"/>
        <end position="109"/>
    </location>
</feature>
<accession>H5SP89</accession>
<gene>
    <name evidence="12" type="ORF">HGMM_F53F08C18</name>
</gene>